<dbReference type="Proteomes" id="UP000078550">
    <property type="component" value="Unassembled WGS sequence"/>
</dbReference>
<evidence type="ECO:0000313" key="2">
    <source>
        <dbReference type="EMBL" id="SBT59219.1"/>
    </source>
</evidence>
<name>A0A1A9ASJ8_PLAOA</name>
<feature type="region of interest" description="Disordered" evidence="1">
    <location>
        <begin position="227"/>
        <end position="266"/>
    </location>
</feature>
<evidence type="ECO:0000256" key="1">
    <source>
        <dbReference type="SAM" id="MobiDB-lite"/>
    </source>
</evidence>
<evidence type="ECO:0000313" key="3">
    <source>
        <dbReference type="Proteomes" id="UP000078550"/>
    </source>
</evidence>
<reference evidence="3" key="1">
    <citation type="submission" date="2016-05" db="EMBL/GenBank/DDBJ databases">
        <authorList>
            <person name="Naeem Raeece"/>
        </authorList>
    </citation>
    <scope>NUCLEOTIDE SEQUENCE [LARGE SCALE GENOMIC DNA]</scope>
</reference>
<dbReference type="Pfam" id="PF05795">
    <property type="entry name" value="Plasmodium_Vir"/>
    <property type="match status" value="1"/>
</dbReference>
<dbReference type="EMBL" id="FLRE01003050">
    <property type="protein sequence ID" value="SBT59219.1"/>
    <property type="molecule type" value="Genomic_DNA"/>
</dbReference>
<gene>
    <name evidence="2" type="ORF">POVWA2_093450</name>
</gene>
<organism evidence="2 3">
    <name type="scientific">Plasmodium ovale wallikeri</name>
    <dbReference type="NCBI Taxonomy" id="864142"/>
    <lineage>
        <taxon>Eukaryota</taxon>
        <taxon>Sar</taxon>
        <taxon>Alveolata</taxon>
        <taxon>Apicomplexa</taxon>
        <taxon>Aconoidasida</taxon>
        <taxon>Haemosporida</taxon>
        <taxon>Plasmodiidae</taxon>
        <taxon>Plasmodium</taxon>
        <taxon>Plasmodium (Plasmodium)</taxon>
    </lineage>
</organism>
<protein>
    <submittedName>
        <fullName evidence="2">PIR Superfamily Protein</fullName>
    </submittedName>
</protein>
<sequence length="345" mass="39816">MIIIIYYATLEDLPSYKFYKKFDEDYSTTYYDTCKAEPKINSDEKLVNLCAKTIKNFKLIEEFKGKYTFKDKPCNYLNYWVREELIKVHNIKVDTVYGLPQFNNLYIALNQIQKKNEVGINDNCIIDYTSVSMEELRKRKNLYDYLENYEELEKNYVHNKKKCSRDYFNYITNSVSLYKNYEETCKSSKTNTSECPHFFGNIAVYHYGKDFSNLTCVLDEKSQETVEETGGSHIQTPGPREKGPSQEVEAQGIGKPHTDIPSQSDSSLSNALMTTGVPVLGSVFVFSILYKLTPIGSLIRNRLLGIGESVNQVHDNAANELWEDSMEPLDINSDRSGYQLSYQTF</sequence>
<dbReference type="InterPro" id="IPR008780">
    <property type="entry name" value="Plasmodium_Vir"/>
</dbReference>
<proteinExistence type="predicted"/>
<dbReference type="AlphaFoldDB" id="A0A1A9ASJ8"/>
<accession>A0A1A9ASJ8</accession>